<protein>
    <submittedName>
        <fullName evidence="1">Heterokaryon incompatibility protein-domain-containing protein</fullName>
    </submittedName>
</protein>
<keyword evidence="2" id="KW-1185">Reference proteome</keyword>
<reference evidence="1 2" key="1">
    <citation type="journal article" date="2022" name="New Phytol.">
        <title>Ecological generalism drives hyperdiversity of secondary metabolite gene clusters in xylarialean endophytes.</title>
        <authorList>
            <person name="Franco M.E.E."/>
            <person name="Wisecaver J.H."/>
            <person name="Arnold A.E."/>
            <person name="Ju Y.M."/>
            <person name="Slot J.C."/>
            <person name="Ahrendt S."/>
            <person name="Moore L.P."/>
            <person name="Eastman K.E."/>
            <person name="Scott K."/>
            <person name="Konkel Z."/>
            <person name="Mondo S.J."/>
            <person name="Kuo A."/>
            <person name="Hayes R.D."/>
            <person name="Haridas S."/>
            <person name="Andreopoulos B."/>
            <person name="Riley R."/>
            <person name="LaButti K."/>
            <person name="Pangilinan J."/>
            <person name="Lipzen A."/>
            <person name="Amirebrahimi M."/>
            <person name="Yan J."/>
            <person name="Adam C."/>
            <person name="Keymanesh K."/>
            <person name="Ng V."/>
            <person name="Louie K."/>
            <person name="Northen T."/>
            <person name="Drula E."/>
            <person name="Henrissat B."/>
            <person name="Hsieh H.M."/>
            <person name="Youens-Clark K."/>
            <person name="Lutzoni F."/>
            <person name="Miadlikowska J."/>
            <person name="Eastwood D.C."/>
            <person name="Hamelin R.C."/>
            <person name="Grigoriev I.V."/>
            <person name="U'Ren J.M."/>
        </authorList>
    </citation>
    <scope>NUCLEOTIDE SEQUENCE [LARGE SCALE GENOMIC DNA]</scope>
    <source>
        <strain evidence="1 2">CBS 119005</strain>
    </source>
</reference>
<sequence>MNYQQLDTLEFEIRLLEVIEAPPEPTALIRFKGTTRKLNHQPEYKALSYCWGDASKRLPIEVNDQIVYISESLVHSLYSVGSKPGDLLWADSICINQDDKIEKANQVRMMHLIYSKAEATIIWLGAEGPNTKYAHALLDNVDRIGAHKFLQRLDLLGERHARPISVGKFNMALRITQHPIRALRGLHELLTMPYWERVWIIQEIARAQAVSVRCGSFRFDLNTLIACSMHLKDLPKRSHTLINAIEEFRRQELDAQRGGLRMTLLEALLRSRYSLATNPRDKIYALLGLTRDGQDLVPTPTYTESLEEVFRQLSMAFLRSPHPIDSVLLSLWAPLKITVEYTPSWVVDWADLAFNVPPWLISNLPGRFGRVFEYEERFGRPTFIEDQVGFPGRGRFLGTITSENDDRTVSVPIDPEIRERSPWILQATVAYPLLRRFLPENPDSMAVPPAELTMALVRLVTRTVDPQVWELCPNKEYMEEVSKHLGQLLINSVSIRTLANECLDYITTLQTTLINRVHGVAGHGGSGDRSEAETNTKTKDRRAREAREARSPNERSRTSNTTRQTAIPPIIKAIQKRNKREAALSSDPTSKENRNSLSPDVRSTRSVSPTPGVDPYMNFMTFSRPSLAAFRVWSDIFAALDLCPEYGLGLASVEYKSSTHFILTPHDTEEGDQIYQLDCCHFPIILRPLSPGRFVVVGEACIGLAYDGGMGHWVAARDCAWGQLSQTGSLALTILRADEDD</sequence>
<dbReference type="Proteomes" id="UP001497700">
    <property type="component" value="Unassembled WGS sequence"/>
</dbReference>
<gene>
    <name evidence="1" type="ORF">F4820DRAFT_405452</name>
</gene>
<comment type="caution">
    <text evidence="1">The sequence shown here is derived from an EMBL/GenBank/DDBJ whole genome shotgun (WGS) entry which is preliminary data.</text>
</comment>
<organism evidence="1 2">
    <name type="scientific">Hypoxylon rubiginosum</name>
    <dbReference type="NCBI Taxonomy" id="110542"/>
    <lineage>
        <taxon>Eukaryota</taxon>
        <taxon>Fungi</taxon>
        <taxon>Dikarya</taxon>
        <taxon>Ascomycota</taxon>
        <taxon>Pezizomycotina</taxon>
        <taxon>Sordariomycetes</taxon>
        <taxon>Xylariomycetidae</taxon>
        <taxon>Xylariales</taxon>
        <taxon>Hypoxylaceae</taxon>
        <taxon>Hypoxylon</taxon>
    </lineage>
</organism>
<accession>A0ACB9ZFA4</accession>
<proteinExistence type="predicted"/>
<dbReference type="EMBL" id="MU393427">
    <property type="protein sequence ID" value="KAI4869910.1"/>
    <property type="molecule type" value="Genomic_DNA"/>
</dbReference>
<evidence type="ECO:0000313" key="2">
    <source>
        <dbReference type="Proteomes" id="UP001497700"/>
    </source>
</evidence>
<evidence type="ECO:0000313" key="1">
    <source>
        <dbReference type="EMBL" id="KAI4869910.1"/>
    </source>
</evidence>
<name>A0ACB9ZFA4_9PEZI</name>